<evidence type="ECO:0000256" key="2">
    <source>
        <dbReference type="SAM" id="SignalP"/>
    </source>
</evidence>
<evidence type="ECO:0000313" key="4">
    <source>
        <dbReference type="Proteomes" id="UP000662466"/>
    </source>
</evidence>
<organism evidence="3 4">
    <name type="scientific">Aspergillus hiratsukae</name>
    <dbReference type="NCBI Taxonomy" id="1194566"/>
    <lineage>
        <taxon>Eukaryota</taxon>
        <taxon>Fungi</taxon>
        <taxon>Dikarya</taxon>
        <taxon>Ascomycota</taxon>
        <taxon>Pezizomycotina</taxon>
        <taxon>Eurotiomycetes</taxon>
        <taxon>Eurotiomycetidae</taxon>
        <taxon>Eurotiales</taxon>
        <taxon>Aspergillaceae</taxon>
        <taxon>Aspergillus</taxon>
        <taxon>Aspergillus subgen. Fumigati</taxon>
    </lineage>
</organism>
<name>A0A8H6V0A0_9EURO</name>
<feature type="compositionally biased region" description="Polar residues" evidence="1">
    <location>
        <begin position="119"/>
        <end position="146"/>
    </location>
</feature>
<reference evidence="3" key="1">
    <citation type="submission" date="2020-06" db="EMBL/GenBank/DDBJ databases">
        <title>Draft genome sequences of strains closely related to Aspergillus parafelis and Aspergillus hiratsukae.</title>
        <authorList>
            <person name="Dos Santos R.A.C."/>
            <person name="Rivero-Menendez O."/>
            <person name="Steenwyk J.L."/>
            <person name="Mead M.E."/>
            <person name="Goldman G.H."/>
            <person name="Alastruey-Izquierdo A."/>
            <person name="Rokas A."/>
        </authorList>
    </citation>
    <scope>NUCLEOTIDE SEQUENCE</scope>
    <source>
        <strain evidence="3">CNM-CM6106</strain>
    </source>
</reference>
<keyword evidence="2" id="KW-0732">Signal</keyword>
<accession>A0A8H6V0A0</accession>
<feature type="region of interest" description="Disordered" evidence="1">
    <location>
        <begin position="78"/>
        <end position="216"/>
    </location>
</feature>
<dbReference type="AlphaFoldDB" id="A0A8H6V0A0"/>
<dbReference type="Proteomes" id="UP000662466">
    <property type="component" value="Unassembled WGS sequence"/>
</dbReference>
<feature type="compositionally biased region" description="Low complexity" evidence="1">
    <location>
        <begin position="152"/>
        <end position="167"/>
    </location>
</feature>
<feature type="chain" id="PRO_5034179888" evidence="2">
    <location>
        <begin position="20"/>
        <end position="321"/>
    </location>
</feature>
<feature type="compositionally biased region" description="Low complexity" evidence="1">
    <location>
        <begin position="175"/>
        <end position="202"/>
    </location>
</feature>
<gene>
    <name evidence="3" type="ORF">CNMCM6106_007902</name>
</gene>
<comment type="caution">
    <text evidence="3">The sequence shown here is derived from an EMBL/GenBank/DDBJ whole genome shotgun (WGS) entry which is preliminary data.</text>
</comment>
<feature type="signal peptide" evidence="2">
    <location>
        <begin position="1"/>
        <end position="19"/>
    </location>
</feature>
<evidence type="ECO:0000256" key="1">
    <source>
        <dbReference type="SAM" id="MobiDB-lite"/>
    </source>
</evidence>
<sequence length="321" mass="32112">MQLIYLNIALTLLAITCSAGPIAQFIPKVRDLEQNSHTPGPIAYPSPPPLGVHVPAASNEANGGLDVIPVTPSVTADGTQAAVPQASYTSTEIPGSSMLPAEGHSGTVTPSLSAEVPLPSSTADSSPATVDSGTSRSTEIPGSSTLAGVKHASATAPSSARATLPSSKSSEGVIPTTSHSHSASHSLPTPSVSKSTTSTSMPVIKHSPTAGSSPQLSAVTPISIAVISPSAAPASAPTTTSSLTIGVVGPLSDGGTTSSSTSTTFFATSLPETTSTPTVTETTSSSLAAGVHLLQPLYQNLRPQSQQARFIALPVHKPHLP</sequence>
<dbReference type="EMBL" id="JACBAF010001713">
    <property type="protein sequence ID" value="KAF7173818.1"/>
    <property type="molecule type" value="Genomic_DNA"/>
</dbReference>
<protein>
    <submittedName>
        <fullName evidence="3">Uncharacterized protein</fullName>
    </submittedName>
</protein>
<proteinExistence type="predicted"/>
<evidence type="ECO:0000313" key="3">
    <source>
        <dbReference type="EMBL" id="KAF7173818.1"/>
    </source>
</evidence>